<feature type="transmembrane region" description="Helical" evidence="1">
    <location>
        <begin position="35"/>
        <end position="58"/>
    </location>
</feature>
<evidence type="ECO:0000313" key="2">
    <source>
        <dbReference type="EMBL" id="KAE9586766.1"/>
    </source>
</evidence>
<accession>A0A6A4MTS9</accession>
<reference evidence="3" key="1">
    <citation type="journal article" date="2020" name="Nat. Commun.">
        <title>Genome sequence of the cluster root forming white lupin.</title>
        <authorList>
            <person name="Hufnagel B."/>
            <person name="Marques A."/>
            <person name="Soriano A."/>
            <person name="Marques L."/>
            <person name="Divol F."/>
            <person name="Doumas P."/>
            <person name="Sallet E."/>
            <person name="Mancinotti D."/>
            <person name="Carrere S."/>
            <person name="Marande W."/>
            <person name="Arribat S."/>
            <person name="Keller J."/>
            <person name="Huneau C."/>
            <person name="Blein T."/>
            <person name="Aime D."/>
            <person name="Laguerre M."/>
            <person name="Taylor J."/>
            <person name="Schubert V."/>
            <person name="Nelson M."/>
            <person name="Geu-Flores F."/>
            <person name="Crespi M."/>
            <person name="Gallardo-Guerrero K."/>
            <person name="Delaux P.-M."/>
            <person name="Salse J."/>
            <person name="Berges H."/>
            <person name="Guyot R."/>
            <person name="Gouzy J."/>
            <person name="Peret B."/>
        </authorList>
    </citation>
    <scope>NUCLEOTIDE SEQUENCE [LARGE SCALE GENOMIC DNA]</scope>
    <source>
        <strain evidence="3">cv. Amiga</strain>
    </source>
</reference>
<keyword evidence="1" id="KW-1133">Transmembrane helix</keyword>
<keyword evidence="3" id="KW-1185">Reference proteome</keyword>
<evidence type="ECO:0000256" key="1">
    <source>
        <dbReference type="SAM" id="Phobius"/>
    </source>
</evidence>
<keyword evidence="1" id="KW-0472">Membrane</keyword>
<keyword evidence="1" id="KW-0812">Transmembrane</keyword>
<dbReference type="AlphaFoldDB" id="A0A6A4MTS9"/>
<sequence length="68" mass="7658">MLFSSEVFLLIMAVEAFALCVMTTWNLQITCFHHALSLIIFGNYCTIGLVSLSPYLLFRSIITLLTLV</sequence>
<gene>
    <name evidence="2" type="ORF">Lalb_Chr23g0266681</name>
</gene>
<proteinExistence type="predicted"/>
<dbReference type="EMBL" id="WOCE01000023">
    <property type="protein sequence ID" value="KAE9586766.1"/>
    <property type="molecule type" value="Genomic_DNA"/>
</dbReference>
<name>A0A6A4MTS9_LUPAL</name>
<feature type="transmembrane region" description="Helical" evidence="1">
    <location>
        <begin position="7"/>
        <end position="29"/>
    </location>
</feature>
<evidence type="ECO:0000313" key="3">
    <source>
        <dbReference type="Proteomes" id="UP000447434"/>
    </source>
</evidence>
<protein>
    <submittedName>
        <fullName evidence="2">Uncharacterized protein</fullName>
    </submittedName>
</protein>
<comment type="caution">
    <text evidence="2">The sequence shown here is derived from an EMBL/GenBank/DDBJ whole genome shotgun (WGS) entry which is preliminary data.</text>
</comment>
<dbReference type="Proteomes" id="UP000447434">
    <property type="component" value="Chromosome 23"/>
</dbReference>
<organism evidence="2 3">
    <name type="scientific">Lupinus albus</name>
    <name type="common">White lupine</name>
    <name type="synonym">Lupinus termis</name>
    <dbReference type="NCBI Taxonomy" id="3870"/>
    <lineage>
        <taxon>Eukaryota</taxon>
        <taxon>Viridiplantae</taxon>
        <taxon>Streptophyta</taxon>
        <taxon>Embryophyta</taxon>
        <taxon>Tracheophyta</taxon>
        <taxon>Spermatophyta</taxon>
        <taxon>Magnoliopsida</taxon>
        <taxon>eudicotyledons</taxon>
        <taxon>Gunneridae</taxon>
        <taxon>Pentapetalae</taxon>
        <taxon>rosids</taxon>
        <taxon>fabids</taxon>
        <taxon>Fabales</taxon>
        <taxon>Fabaceae</taxon>
        <taxon>Papilionoideae</taxon>
        <taxon>50 kb inversion clade</taxon>
        <taxon>genistoids sensu lato</taxon>
        <taxon>core genistoids</taxon>
        <taxon>Genisteae</taxon>
        <taxon>Lupinus</taxon>
    </lineage>
</organism>